<organism evidence="1 2">
    <name type="scientific">Fimbriiglobus ruber</name>
    <dbReference type="NCBI Taxonomy" id="1908690"/>
    <lineage>
        <taxon>Bacteria</taxon>
        <taxon>Pseudomonadati</taxon>
        <taxon>Planctomycetota</taxon>
        <taxon>Planctomycetia</taxon>
        <taxon>Gemmatales</taxon>
        <taxon>Gemmataceae</taxon>
        <taxon>Fimbriiglobus</taxon>
    </lineage>
</organism>
<name>A0A225DY08_9BACT</name>
<dbReference type="Proteomes" id="UP000214646">
    <property type="component" value="Unassembled WGS sequence"/>
</dbReference>
<sequence length="42" mass="4483">MFPHDIGEGNTAGRIVQGIVIGRGHRANSLAVLINNDRIGRS</sequence>
<evidence type="ECO:0000313" key="2">
    <source>
        <dbReference type="Proteomes" id="UP000214646"/>
    </source>
</evidence>
<dbReference type="AlphaFoldDB" id="A0A225DY08"/>
<comment type="caution">
    <text evidence="1">The sequence shown here is derived from an EMBL/GenBank/DDBJ whole genome shotgun (WGS) entry which is preliminary data.</text>
</comment>
<protein>
    <submittedName>
        <fullName evidence="1">Uncharacterized protein</fullName>
    </submittedName>
</protein>
<evidence type="ECO:0000313" key="1">
    <source>
        <dbReference type="EMBL" id="OWK46420.1"/>
    </source>
</evidence>
<reference evidence="2" key="1">
    <citation type="submission" date="2017-06" db="EMBL/GenBank/DDBJ databases">
        <title>Genome analysis of Fimbriiglobus ruber SP5, the first member of the order Planctomycetales with confirmed chitinolytic capability.</title>
        <authorList>
            <person name="Ravin N.V."/>
            <person name="Rakitin A.L."/>
            <person name="Ivanova A.A."/>
            <person name="Beletsky A.V."/>
            <person name="Kulichevskaya I.S."/>
            <person name="Mardanov A.V."/>
            <person name="Dedysh S.N."/>
        </authorList>
    </citation>
    <scope>NUCLEOTIDE SEQUENCE [LARGE SCALE GENOMIC DNA]</scope>
    <source>
        <strain evidence="2">SP5</strain>
    </source>
</reference>
<proteinExistence type="predicted"/>
<dbReference type="EMBL" id="NIDE01000001">
    <property type="protein sequence ID" value="OWK46420.1"/>
    <property type="molecule type" value="Genomic_DNA"/>
</dbReference>
<gene>
    <name evidence="1" type="ORF">FRUB_00119</name>
</gene>
<accession>A0A225DY08</accession>
<keyword evidence="2" id="KW-1185">Reference proteome</keyword>